<dbReference type="PROSITE" id="PS52012">
    <property type="entry name" value="CFEM"/>
    <property type="match status" value="1"/>
</dbReference>
<keyword evidence="4" id="KW-0964">Secreted</keyword>
<keyword evidence="14" id="KW-1185">Reference proteome</keyword>
<evidence type="ECO:0000256" key="4">
    <source>
        <dbReference type="ARBA" id="ARBA00022525"/>
    </source>
</evidence>
<protein>
    <recommendedName>
        <fullName evidence="12">CFEM domain-containing protein</fullName>
    </recommendedName>
</protein>
<evidence type="ECO:0000313" key="14">
    <source>
        <dbReference type="Proteomes" id="UP000799764"/>
    </source>
</evidence>
<evidence type="ECO:0000256" key="11">
    <source>
        <dbReference type="SAM" id="SignalP"/>
    </source>
</evidence>
<keyword evidence="8" id="KW-0449">Lipoprotein</keyword>
<feature type="domain" description="CFEM" evidence="12">
    <location>
        <begin position="22"/>
        <end position="105"/>
    </location>
</feature>
<evidence type="ECO:0000256" key="1">
    <source>
        <dbReference type="ARBA" id="ARBA00004589"/>
    </source>
</evidence>
<evidence type="ECO:0000256" key="7">
    <source>
        <dbReference type="ARBA" id="ARBA00023157"/>
    </source>
</evidence>
<comment type="subcellular location">
    <subcellularLocation>
        <location evidence="1">Membrane</location>
        <topology evidence="1">Lipid-anchor</topology>
        <topology evidence="1">GPI-anchor</topology>
    </subcellularLocation>
    <subcellularLocation>
        <location evidence="2">Secreted</location>
    </subcellularLocation>
</comment>
<keyword evidence="5" id="KW-0336">GPI-anchor</keyword>
<evidence type="ECO:0000256" key="5">
    <source>
        <dbReference type="ARBA" id="ARBA00022622"/>
    </source>
</evidence>
<dbReference type="GO" id="GO:0046872">
    <property type="term" value="F:metal ion binding"/>
    <property type="evidence" value="ECO:0007669"/>
    <property type="project" value="UniProtKB-UniRule"/>
</dbReference>
<keyword evidence="6 11" id="KW-0732">Signal</keyword>
<gene>
    <name evidence="13" type="ORF">P171DRAFT_449571</name>
</gene>
<feature type="chain" id="PRO_5040152480" description="CFEM domain-containing protein" evidence="11">
    <location>
        <begin position="19"/>
        <end position="105"/>
    </location>
</feature>
<accession>A0A9P4U4C9</accession>
<dbReference type="Proteomes" id="UP000799764">
    <property type="component" value="Unassembled WGS sequence"/>
</dbReference>
<dbReference type="AlphaFoldDB" id="A0A9P4U4C9"/>
<dbReference type="EMBL" id="MU001514">
    <property type="protein sequence ID" value="KAF2437809.1"/>
    <property type="molecule type" value="Genomic_DNA"/>
</dbReference>
<dbReference type="InterPro" id="IPR008427">
    <property type="entry name" value="Extracellular_membr_CFEM_dom"/>
</dbReference>
<keyword evidence="5" id="KW-0325">Glycoprotein</keyword>
<evidence type="ECO:0000256" key="8">
    <source>
        <dbReference type="ARBA" id="ARBA00023288"/>
    </source>
</evidence>
<comment type="similarity">
    <text evidence="3">Belongs to the RBT5 family.</text>
</comment>
<dbReference type="Pfam" id="PF05730">
    <property type="entry name" value="CFEM"/>
    <property type="match status" value="1"/>
</dbReference>
<keyword evidence="9" id="KW-0408">Iron</keyword>
<evidence type="ECO:0000256" key="6">
    <source>
        <dbReference type="ARBA" id="ARBA00022729"/>
    </source>
</evidence>
<feature type="compositionally biased region" description="Pro residues" evidence="10">
    <location>
        <begin position="22"/>
        <end position="34"/>
    </location>
</feature>
<dbReference type="OrthoDB" id="3785142at2759"/>
<evidence type="ECO:0000256" key="9">
    <source>
        <dbReference type="PROSITE-ProRule" id="PRU01356"/>
    </source>
</evidence>
<dbReference type="GO" id="GO:0005576">
    <property type="term" value="C:extracellular region"/>
    <property type="evidence" value="ECO:0007669"/>
    <property type="project" value="UniProtKB-SubCell"/>
</dbReference>
<evidence type="ECO:0000313" key="13">
    <source>
        <dbReference type="EMBL" id="KAF2437809.1"/>
    </source>
</evidence>
<proteinExistence type="inferred from homology"/>
<keyword evidence="9" id="KW-0349">Heme</keyword>
<evidence type="ECO:0000256" key="10">
    <source>
        <dbReference type="SAM" id="MobiDB-lite"/>
    </source>
</evidence>
<reference evidence="13" key="1">
    <citation type="journal article" date="2020" name="Stud. Mycol.">
        <title>101 Dothideomycetes genomes: a test case for predicting lifestyles and emergence of pathogens.</title>
        <authorList>
            <person name="Haridas S."/>
            <person name="Albert R."/>
            <person name="Binder M."/>
            <person name="Bloem J."/>
            <person name="Labutti K."/>
            <person name="Salamov A."/>
            <person name="Andreopoulos B."/>
            <person name="Baker S."/>
            <person name="Barry K."/>
            <person name="Bills G."/>
            <person name="Bluhm B."/>
            <person name="Cannon C."/>
            <person name="Castanera R."/>
            <person name="Culley D."/>
            <person name="Daum C."/>
            <person name="Ezra D."/>
            <person name="Gonzalez J."/>
            <person name="Henrissat B."/>
            <person name="Kuo A."/>
            <person name="Liang C."/>
            <person name="Lipzen A."/>
            <person name="Lutzoni F."/>
            <person name="Magnuson J."/>
            <person name="Mondo S."/>
            <person name="Nolan M."/>
            <person name="Ohm R."/>
            <person name="Pangilinan J."/>
            <person name="Park H.-J."/>
            <person name="Ramirez L."/>
            <person name="Alfaro M."/>
            <person name="Sun H."/>
            <person name="Tritt A."/>
            <person name="Yoshinaga Y."/>
            <person name="Zwiers L.-H."/>
            <person name="Turgeon B."/>
            <person name="Goodwin S."/>
            <person name="Spatafora J."/>
            <person name="Crous P."/>
            <person name="Grigoriev I."/>
        </authorList>
    </citation>
    <scope>NUCLEOTIDE SEQUENCE</scope>
    <source>
        <strain evidence="13">CBS 690.94</strain>
    </source>
</reference>
<comment type="caution">
    <text evidence="9">Lacks conserved residue(s) required for the propagation of feature annotation.</text>
</comment>
<feature type="binding site" description="axial binding residue" evidence="9">
    <location>
        <position position="69"/>
    </location>
    <ligand>
        <name>heme</name>
        <dbReference type="ChEBI" id="CHEBI:30413"/>
    </ligand>
    <ligandPart>
        <name>Fe</name>
        <dbReference type="ChEBI" id="CHEBI:18248"/>
    </ligandPart>
</feature>
<feature type="signal peptide" evidence="11">
    <location>
        <begin position="1"/>
        <end position="18"/>
    </location>
</feature>
<evidence type="ECO:0000259" key="12">
    <source>
        <dbReference type="PROSITE" id="PS52012"/>
    </source>
</evidence>
<feature type="region of interest" description="Disordered" evidence="10">
    <location>
        <begin position="17"/>
        <end position="41"/>
    </location>
</feature>
<keyword evidence="7" id="KW-1015">Disulfide bond</keyword>
<dbReference type="GO" id="GO:0098552">
    <property type="term" value="C:side of membrane"/>
    <property type="evidence" value="ECO:0007669"/>
    <property type="project" value="UniProtKB-KW"/>
</dbReference>
<evidence type="ECO:0000256" key="2">
    <source>
        <dbReference type="ARBA" id="ARBA00004613"/>
    </source>
</evidence>
<comment type="caution">
    <text evidence="13">The sequence shown here is derived from an EMBL/GenBank/DDBJ whole genome shotgun (WGS) entry which is preliminary data.</text>
</comment>
<organism evidence="13 14">
    <name type="scientific">Karstenula rhodostoma CBS 690.94</name>
    <dbReference type="NCBI Taxonomy" id="1392251"/>
    <lineage>
        <taxon>Eukaryota</taxon>
        <taxon>Fungi</taxon>
        <taxon>Dikarya</taxon>
        <taxon>Ascomycota</taxon>
        <taxon>Pezizomycotina</taxon>
        <taxon>Dothideomycetes</taxon>
        <taxon>Pleosporomycetidae</taxon>
        <taxon>Pleosporales</taxon>
        <taxon>Massarineae</taxon>
        <taxon>Didymosphaeriaceae</taxon>
        <taxon>Karstenula</taxon>
    </lineage>
</organism>
<keyword evidence="9" id="KW-0479">Metal-binding</keyword>
<evidence type="ECO:0000256" key="3">
    <source>
        <dbReference type="ARBA" id="ARBA00010031"/>
    </source>
</evidence>
<sequence>MRSLFVAVFAVATAYASASPASPTPTNKPTPPPASHGDDAAVSVSSVGSCPQNCWNESAVKAKCDPNADDDCLCGPFFDAVTTCVSQTCSIGENLSVLNTLEPLC</sequence>
<keyword evidence="5" id="KW-0472">Membrane</keyword>
<name>A0A9P4U4C9_9PLEO</name>